<keyword evidence="2" id="KW-1185">Reference proteome</keyword>
<protein>
    <submittedName>
        <fullName evidence="1">Uncharacterized protein</fullName>
    </submittedName>
</protein>
<comment type="caution">
    <text evidence="1">The sequence shown here is derived from an EMBL/GenBank/DDBJ whole genome shotgun (WGS) entry which is preliminary data.</text>
</comment>
<accession>A0ACB9LQ13</accession>
<evidence type="ECO:0000313" key="2">
    <source>
        <dbReference type="Proteomes" id="UP000828941"/>
    </source>
</evidence>
<organism evidence="1 2">
    <name type="scientific">Bauhinia variegata</name>
    <name type="common">Purple orchid tree</name>
    <name type="synonym">Phanera variegata</name>
    <dbReference type="NCBI Taxonomy" id="167791"/>
    <lineage>
        <taxon>Eukaryota</taxon>
        <taxon>Viridiplantae</taxon>
        <taxon>Streptophyta</taxon>
        <taxon>Embryophyta</taxon>
        <taxon>Tracheophyta</taxon>
        <taxon>Spermatophyta</taxon>
        <taxon>Magnoliopsida</taxon>
        <taxon>eudicotyledons</taxon>
        <taxon>Gunneridae</taxon>
        <taxon>Pentapetalae</taxon>
        <taxon>rosids</taxon>
        <taxon>fabids</taxon>
        <taxon>Fabales</taxon>
        <taxon>Fabaceae</taxon>
        <taxon>Cercidoideae</taxon>
        <taxon>Cercideae</taxon>
        <taxon>Bauhiniinae</taxon>
        <taxon>Bauhinia</taxon>
    </lineage>
</organism>
<proteinExistence type="predicted"/>
<sequence>MSSGVGKVVCVTGASGYIAWLVRLLLDRGYTVKASVRDPNDPKKVEHLVKLEGAKDRLHLLKANLLDKGSFDSIVEGVKVSFILHPPIIMVCKIRRLN</sequence>
<dbReference type="Proteomes" id="UP000828941">
    <property type="component" value="Chromosome 11"/>
</dbReference>
<evidence type="ECO:0000313" key="1">
    <source>
        <dbReference type="EMBL" id="KAI4313222.1"/>
    </source>
</evidence>
<name>A0ACB9LQ13_BAUVA</name>
<dbReference type="EMBL" id="CM039436">
    <property type="protein sequence ID" value="KAI4313222.1"/>
    <property type="molecule type" value="Genomic_DNA"/>
</dbReference>
<reference evidence="1 2" key="1">
    <citation type="journal article" date="2022" name="DNA Res.">
        <title>Chromosomal-level genome assembly of the orchid tree Bauhinia variegata (Leguminosae; Cercidoideae) supports the allotetraploid origin hypothesis of Bauhinia.</title>
        <authorList>
            <person name="Zhong Y."/>
            <person name="Chen Y."/>
            <person name="Zheng D."/>
            <person name="Pang J."/>
            <person name="Liu Y."/>
            <person name="Luo S."/>
            <person name="Meng S."/>
            <person name="Qian L."/>
            <person name="Wei D."/>
            <person name="Dai S."/>
            <person name="Zhou R."/>
        </authorList>
    </citation>
    <scope>NUCLEOTIDE SEQUENCE [LARGE SCALE GENOMIC DNA]</scope>
    <source>
        <strain evidence="1">BV-YZ2020</strain>
    </source>
</reference>
<gene>
    <name evidence="1" type="ORF">L6164_026216</name>
</gene>